<evidence type="ECO:0000313" key="3">
    <source>
        <dbReference type="Proteomes" id="UP001221757"/>
    </source>
</evidence>
<name>A0AAD7DR03_MYCRO</name>
<dbReference type="AlphaFoldDB" id="A0AAD7DR03"/>
<comment type="caution">
    <text evidence="2">The sequence shown here is derived from an EMBL/GenBank/DDBJ whole genome shotgun (WGS) entry which is preliminary data.</text>
</comment>
<evidence type="ECO:0000313" key="2">
    <source>
        <dbReference type="EMBL" id="KAJ7697696.1"/>
    </source>
</evidence>
<keyword evidence="3" id="KW-1185">Reference proteome</keyword>
<accession>A0AAD7DR03</accession>
<dbReference type="EMBL" id="JARKIE010000029">
    <property type="protein sequence ID" value="KAJ7697696.1"/>
    <property type="molecule type" value="Genomic_DNA"/>
</dbReference>
<feature type="compositionally biased region" description="Basic residues" evidence="1">
    <location>
        <begin position="1"/>
        <end position="17"/>
    </location>
</feature>
<evidence type="ECO:0000256" key="1">
    <source>
        <dbReference type="SAM" id="MobiDB-lite"/>
    </source>
</evidence>
<reference evidence="2" key="1">
    <citation type="submission" date="2023-03" db="EMBL/GenBank/DDBJ databases">
        <title>Massive genome expansion in bonnet fungi (Mycena s.s.) driven by repeated elements and novel gene families across ecological guilds.</title>
        <authorList>
            <consortium name="Lawrence Berkeley National Laboratory"/>
            <person name="Harder C.B."/>
            <person name="Miyauchi S."/>
            <person name="Viragh M."/>
            <person name="Kuo A."/>
            <person name="Thoen E."/>
            <person name="Andreopoulos B."/>
            <person name="Lu D."/>
            <person name="Skrede I."/>
            <person name="Drula E."/>
            <person name="Henrissat B."/>
            <person name="Morin E."/>
            <person name="Kohler A."/>
            <person name="Barry K."/>
            <person name="LaButti K."/>
            <person name="Morin E."/>
            <person name="Salamov A."/>
            <person name="Lipzen A."/>
            <person name="Mereny Z."/>
            <person name="Hegedus B."/>
            <person name="Baldrian P."/>
            <person name="Stursova M."/>
            <person name="Weitz H."/>
            <person name="Taylor A."/>
            <person name="Grigoriev I.V."/>
            <person name="Nagy L.G."/>
            <person name="Martin F."/>
            <person name="Kauserud H."/>
        </authorList>
    </citation>
    <scope>NUCLEOTIDE SEQUENCE</scope>
    <source>
        <strain evidence="2">CBHHK067</strain>
    </source>
</reference>
<gene>
    <name evidence="2" type="ORF">B0H17DRAFT_1130294</name>
</gene>
<protein>
    <submittedName>
        <fullName evidence="2">Uncharacterized protein</fullName>
    </submittedName>
</protein>
<sequence length="184" mass="20186">MNPSGKPKHGGKRKGARRPANPNKAVRKISQPKRVLGEALKWTSSHRPTGATQSTGFFRLHNTNQPIPLDTLHLLLGSLRAGALGLGSTCQKSMGRRKRQPAAMMMFDEDNRATLYSVKHWVVVPPVSGSFMQPLEQQPFTNTRTSVLGYGSTKNRVAADAGPRIVQFRVAQASFQLQESLAKT</sequence>
<dbReference type="Proteomes" id="UP001221757">
    <property type="component" value="Unassembled WGS sequence"/>
</dbReference>
<feature type="region of interest" description="Disordered" evidence="1">
    <location>
        <begin position="1"/>
        <end position="33"/>
    </location>
</feature>
<organism evidence="2 3">
    <name type="scientific">Mycena rosella</name>
    <name type="common">Pink bonnet</name>
    <name type="synonym">Agaricus rosellus</name>
    <dbReference type="NCBI Taxonomy" id="1033263"/>
    <lineage>
        <taxon>Eukaryota</taxon>
        <taxon>Fungi</taxon>
        <taxon>Dikarya</taxon>
        <taxon>Basidiomycota</taxon>
        <taxon>Agaricomycotina</taxon>
        <taxon>Agaricomycetes</taxon>
        <taxon>Agaricomycetidae</taxon>
        <taxon>Agaricales</taxon>
        <taxon>Marasmiineae</taxon>
        <taxon>Mycenaceae</taxon>
        <taxon>Mycena</taxon>
    </lineage>
</organism>
<proteinExistence type="predicted"/>